<dbReference type="NCBIfam" id="NF041556">
    <property type="entry name" value="tannase_B"/>
    <property type="match status" value="1"/>
</dbReference>
<reference evidence="3" key="1">
    <citation type="submission" date="2010-12" db="EMBL/GenBank/DDBJ databases">
        <title>Complete sequence of chromosome 2 of Asticcacaulis excentricus CB 48.</title>
        <authorList>
            <consortium name="US DOE Joint Genome Institute"/>
            <person name="Lucas S."/>
            <person name="Copeland A."/>
            <person name="Lapidus A."/>
            <person name="Cheng J.-F."/>
            <person name="Bruce D."/>
            <person name="Goodwin L."/>
            <person name="Pitluck S."/>
            <person name="Teshima H."/>
            <person name="Davenport K."/>
            <person name="Detter J.C."/>
            <person name="Han C."/>
            <person name="Tapia R."/>
            <person name="Land M."/>
            <person name="Hauser L."/>
            <person name="Jeffries C."/>
            <person name="Kyrpides N."/>
            <person name="Ivanova N."/>
            <person name="Ovchinnikova G."/>
            <person name="Brun Y.V."/>
            <person name="Woyke T."/>
        </authorList>
    </citation>
    <scope>NUCLEOTIDE SEQUENCE [LARGE SCALE GENOMIC DNA]</scope>
    <source>
        <strain evidence="3">ATCC 15261 / DSM 4724 / KCTC 12464 / NCIMB 9791 / VKM B-1370 / CB 48</strain>
    </source>
</reference>
<dbReference type="InterPro" id="IPR048124">
    <property type="entry name" value="Tannase_B"/>
</dbReference>
<feature type="domain" description="BD-FAE-like" evidence="1">
    <location>
        <begin position="193"/>
        <end position="281"/>
    </location>
</feature>
<dbReference type="RefSeq" id="WP_013479890.1">
    <property type="nucleotide sequence ID" value="NC_014817.1"/>
</dbReference>
<dbReference type="STRING" id="573065.Astex_2411"/>
<dbReference type="Pfam" id="PF20434">
    <property type="entry name" value="BD-FAE"/>
    <property type="match status" value="1"/>
</dbReference>
<accession>E8RUH5</accession>
<evidence type="ECO:0000313" key="3">
    <source>
        <dbReference type="Proteomes" id="UP000001492"/>
    </source>
</evidence>
<sequence>MIDRRRLMQATLAAGIFSGTALRAACAETSRLVFNADDFTELKKTITTAKGERVVTYRFYKAIPYVSEPIDVAYQSLNISVPVSIDGKRVDSSGSPILFSNSVGGYMPSSVADATGIGGAPMRGLPPTGMQAPPQGVAPTGIGGEVQSGGNAMIAGGKRVSNAELALAAGLTVVEPGARGRTLTDAAGTYYGVAPAAIVDLKAAVKYVRFNKGRIPGDTDRIVSSGTSAGGALSALLGASGDSPLFAPYLEAIGAADASDAIFAVGSWCPIADLEHADMAYEWNWGANPLSTGNTVDQNLSAQLKNGFATYQSSLKLKGLGGFGPLTSANYSDYLLKTYLQPAATQYLAKLSSEDRAAYLTRNPHIRWKANQARFGWTDFLSHVGARKKGLPAFDAFDLSSGENNLFGRDKTKARHFTAFSQTHDTGKTAIDADIPALLDLMNPMFFIGKPNVSTAQHWWIRVGTKDSDTSLSIVGNLAAALSANKRKVNSAMYWDGGHGANEDADAFVKWVSRLNKDTRMRG</sequence>
<evidence type="ECO:0000259" key="1">
    <source>
        <dbReference type="Pfam" id="PF20434"/>
    </source>
</evidence>
<dbReference type="Gene3D" id="3.40.50.1820">
    <property type="entry name" value="alpha/beta hydrolase"/>
    <property type="match status" value="1"/>
</dbReference>
<proteinExistence type="predicted"/>
<keyword evidence="3" id="KW-1185">Reference proteome</keyword>
<dbReference type="ESTHER" id="astec-e8ruh5">
    <property type="family name" value="Tannase_Bact"/>
</dbReference>
<dbReference type="InterPro" id="IPR006311">
    <property type="entry name" value="TAT_signal"/>
</dbReference>
<dbReference type="HOGENOM" id="CLU_007377_0_0_5"/>
<dbReference type="PROSITE" id="PS51318">
    <property type="entry name" value="TAT"/>
    <property type="match status" value="1"/>
</dbReference>
<dbReference type="AlphaFoldDB" id="E8RUH5"/>
<organism evidence="2 3">
    <name type="scientific">Asticcacaulis excentricus (strain ATCC 15261 / DSM 4724 / KCTC 12464 / NCIMB 9791 / VKM B-1370 / CB 48)</name>
    <dbReference type="NCBI Taxonomy" id="573065"/>
    <lineage>
        <taxon>Bacteria</taxon>
        <taxon>Pseudomonadati</taxon>
        <taxon>Pseudomonadota</taxon>
        <taxon>Alphaproteobacteria</taxon>
        <taxon>Caulobacterales</taxon>
        <taxon>Caulobacteraceae</taxon>
        <taxon>Asticcacaulis</taxon>
    </lineage>
</organism>
<evidence type="ECO:0000313" key="2">
    <source>
        <dbReference type="EMBL" id="ADU14063.1"/>
    </source>
</evidence>
<dbReference type="InterPro" id="IPR049492">
    <property type="entry name" value="BD-FAE-like_dom"/>
</dbReference>
<name>E8RUH5_ASTEC</name>
<dbReference type="KEGG" id="aex:Astex_2411"/>
<gene>
    <name evidence="2" type="ordered locus">Astex_2411</name>
</gene>
<dbReference type="Proteomes" id="UP000001492">
    <property type="component" value="Chromosome 2"/>
</dbReference>
<dbReference type="eggNOG" id="COG0657">
    <property type="taxonomic scope" value="Bacteria"/>
</dbReference>
<dbReference type="SUPFAM" id="SSF53474">
    <property type="entry name" value="alpha/beta-Hydrolases"/>
    <property type="match status" value="1"/>
</dbReference>
<dbReference type="InterPro" id="IPR029058">
    <property type="entry name" value="AB_hydrolase_fold"/>
</dbReference>
<protein>
    <recommendedName>
        <fullName evidence="1">BD-FAE-like domain-containing protein</fullName>
    </recommendedName>
</protein>
<dbReference type="EMBL" id="CP002396">
    <property type="protein sequence ID" value="ADU14063.1"/>
    <property type="molecule type" value="Genomic_DNA"/>
</dbReference>
<dbReference type="OrthoDB" id="923957at2"/>